<dbReference type="GO" id="GO:0016747">
    <property type="term" value="F:acyltransferase activity, transferring groups other than amino-acyl groups"/>
    <property type="evidence" value="ECO:0007669"/>
    <property type="project" value="InterPro"/>
</dbReference>
<gene>
    <name evidence="2" type="ORF">SLU01_34020</name>
</gene>
<evidence type="ECO:0000313" key="3">
    <source>
        <dbReference type="Proteomes" id="UP000321901"/>
    </source>
</evidence>
<dbReference type="PROSITE" id="PS51186">
    <property type="entry name" value="GNAT"/>
    <property type="match status" value="1"/>
</dbReference>
<evidence type="ECO:0000259" key="1">
    <source>
        <dbReference type="PROSITE" id="PS51186"/>
    </source>
</evidence>
<dbReference type="Proteomes" id="UP000321901">
    <property type="component" value="Unassembled WGS sequence"/>
</dbReference>
<sequence length="173" mass="19939">MTEFLIRKANMIDAEPISHLLSECQWFTYKDLYSEAYIQRLIQKYYNVERIKQEVSLVDIKWHGYYIAEMGGIIVGAIGGGMIDDTDGEIYVFYVDPTKRGHGIGTRLLDFYTKIQKHTFGAVKQWVSVAKGNIYGIPFYEAKGFSFEREEIAYDSDVEDNDLSVVYSRQIGN</sequence>
<keyword evidence="3" id="KW-1185">Reference proteome</keyword>
<evidence type="ECO:0000313" key="2">
    <source>
        <dbReference type="EMBL" id="GEN85090.1"/>
    </source>
</evidence>
<feature type="domain" description="N-acetyltransferase" evidence="1">
    <location>
        <begin position="4"/>
        <end position="172"/>
    </location>
</feature>
<dbReference type="SUPFAM" id="SSF55729">
    <property type="entry name" value="Acyl-CoA N-acyltransferases (Nat)"/>
    <property type="match status" value="1"/>
</dbReference>
<dbReference type="Gene3D" id="3.40.630.30">
    <property type="match status" value="1"/>
</dbReference>
<proteinExistence type="predicted"/>
<dbReference type="InterPro" id="IPR016181">
    <property type="entry name" value="Acyl_CoA_acyltransferase"/>
</dbReference>
<protein>
    <recommendedName>
        <fullName evidence="1">N-acetyltransferase domain-containing protein</fullName>
    </recommendedName>
</protein>
<dbReference type="AlphaFoldDB" id="A0A511ZCC0"/>
<organism evidence="2 3">
    <name type="scientific">Sporosarcina luteola</name>
    <dbReference type="NCBI Taxonomy" id="582850"/>
    <lineage>
        <taxon>Bacteria</taxon>
        <taxon>Bacillati</taxon>
        <taxon>Bacillota</taxon>
        <taxon>Bacilli</taxon>
        <taxon>Bacillales</taxon>
        <taxon>Caryophanaceae</taxon>
        <taxon>Sporosarcina</taxon>
    </lineage>
</organism>
<dbReference type="Pfam" id="PF00583">
    <property type="entry name" value="Acetyltransf_1"/>
    <property type="match status" value="1"/>
</dbReference>
<comment type="caution">
    <text evidence="2">The sequence shown here is derived from an EMBL/GenBank/DDBJ whole genome shotgun (WGS) entry which is preliminary data.</text>
</comment>
<name>A0A511ZCC0_9BACL</name>
<reference evidence="2 3" key="1">
    <citation type="submission" date="2019-07" db="EMBL/GenBank/DDBJ databases">
        <title>Whole genome shotgun sequence of Sporosarcina luteola NBRC 105378.</title>
        <authorList>
            <person name="Hosoyama A."/>
            <person name="Uohara A."/>
            <person name="Ohji S."/>
            <person name="Ichikawa N."/>
        </authorList>
    </citation>
    <scope>NUCLEOTIDE SEQUENCE [LARGE SCALE GENOMIC DNA]</scope>
    <source>
        <strain evidence="2 3">NBRC 105378</strain>
    </source>
</reference>
<dbReference type="InterPro" id="IPR000182">
    <property type="entry name" value="GNAT_dom"/>
</dbReference>
<dbReference type="CDD" id="cd04301">
    <property type="entry name" value="NAT_SF"/>
    <property type="match status" value="1"/>
</dbReference>
<accession>A0A511ZCC0</accession>
<dbReference type="EMBL" id="BJYL01000058">
    <property type="protein sequence ID" value="GEN85090.1"/>
    <property type="molecule type" value="Genomic_DNA"/>
</dbReference>
<dbReference type="RefSeq" id="WP_246111029.1">
    <property type="nucleotide sequence ID" value="NZ_BJYL01000058.1"/>
</dbReference>